<accession>A0A0C3BTJ8</accession>
<organism evidence="1 2">
    <name type="scientific">Hebeloma cylindrosporum</name>
    <dbReference type="NCBI Taxonomy" id="76867"/>
    <lineage>
        <taxon>Eukaryota</taxon>
        <taxon>Fungi</taxon>
        <taxon>Dikarya</taxon>
        <taxon>Basidiomycota</taxon>
        <taxon>Agaricomycotina</taxon>
        <taxon>Agaricomycetes</taxon>
        <taxon>Agaricomycetidae</taxon>
        <taxon>Agaricales</taxon>
        <taxon>Agaricineae</taxon>
        <taxon>Hymenogastraceae</taxon>
        <taxon>Hebeloma</taxon>
    </lineage>
</organism>
<dbReference type="Proteomes" id="UP000053424">
    <property type="component" value="Unassembled WGS sequence"/>
</dbReference>
<dbReference type="EMBL" id="KN831821">
    <property type="protein sequence ID" value="KIM35419.1"/>
    <property type="molecule type" value="Genomic_DNA"/>
</dbReference>
<proteinExistence type="predicted"/>
<evidence type="ECO:0000313" key="2">
    <source>
        <dbReference type="Proteomes" id="UP000053424"/>
    </source>
</evidence>
<gene>
    <name evidence="1" type="ORF">M413DRAFT_449803</name>
</gene>
<dbReference type="AlphaFoldDB" id="A0A0C3BTJ8"/>
<protein>
    <submittedName>
        <fullName evidence="1">Uncharacterized protein</fullName>
    </submittedName>
</protein>
<sequence length="61" mass="6891">MRGSILQEAIAPQSMSILELEDLYSNPCQLNASLSPTSWVPPLAIKSEKNREEIQMMSKRE</sequence>
<reference evidence="1 2" key="1">
    <citation type="submission" date="2014-04" db="EMBL/GenBank/DDBJ databases">
        <authorList>
            <consortium name="DOE Joint Genome Institute"/>
            <person name="Kuo A."/>
            <person name="Gay G."/>
            <person name="Dore J."/>
            <person name="Kohler A."/>
            <person name="Nagy L.G."/>
            <person name="Floudas D."/>
            <person name="Copeland A."/>
            <person name="Barry K.W."/>
            <person name="Cichocki N."/>
            <person name="Veneault-Fourrey C."/>
            <person name="LaButti K."/>
            <person name="Lindquist E.A."/>
            <person name="Lipzen A."/>
            <person name="Lundell T."/>
            <person name="Morin E."/>
            <person name="Murat C."/>
            <person name="Sun H."/>
            <person name="Tunlid A."/>
            <person name="Henrissat B."/>
            <person name="Grigoriev I.V."/>
            <person name="Hibbett D.S."/>
            <person name="Martin F."/>
            <person name="Nordberg H.P."/>
            <person name="Cantor M.N."/>
            <person name="Hua S.X."/>
        </authorList>
    </citation>
    <scope>NUCLEOTIDE SEQUENCE [LARGE SCALE GENOMIC DNA]</scope>
    <source>
        <strain evidence="2">h7</strain>
    </source>
</reference>
<evidence type="ECO:0000313" key="1">
    <source>
        <dbReference type="EMBL" id="KIM35419.1"/>
    </source>
</evidence>
<keyword evidence="2" id="KW-1185">Reference proteome</keyword>
<reference evidence="2" key="2">
    <citation type="submission" date="2015-01" db="EMBL/GenBank/DDBJ databases">
        <title>Evolutionary Origins and Diversification of the Mycorrhizal Mutualists.</title>
        <authorList>
            <consortium name="DOE Joint Genome Institute"/>
            <consortium name="Mycorrhizal Genomics Consortium"/>
            <person name="Kohler A."/>
            <person name="Kuo A."/>
            <person name="Nagy L.G."/>
            <person name="Floudas D."/>
            <person name="Copeland A."/>
            <person name="Barry K.W."/>
            <person name="Cichocki N."/>
            <person name="Veneault-Fourrey C."/>
            <person name="LaButti K."/>
            <person name="Lindquist E.A."/>
            <person name="Lipzen A."/>
            <person name="Lundell T."/>
            <person name="Morin E."/>
            <person name="Murat C."/>
            <person name="Riley R."/>
            <person name="Ohm R."/>
            <person name="Sun H."/>
            <person name="Tunlid A."/>
            <person name="Henrissat B."/>
            <person name="Grigoriev I.V."/>
            <person name="Hibbett D.S."/>
            <person name="Martin F."/>
        </authorList>
    </citation>
    <scope>NUCLEOTIDE SEQUENCE [LARGE SCALE GENOMIC DNA]</scope>
    <source>
        <strain evidence="2">h7</strain>
    </source>
</reference>
<name>A0A0C3BTJ8_HEBCY</name>
<dbReference type="HOGENOM" id="CLU_2922858_0_0_1"/>